<evidence type="ECO:0000313" key="6">
    <source>
        <dbReference type="EMBL" id="GAA0740280.1"/>
    </source>
</evidence>
<comment type="caution">
    <text evidence="6">The sequence shown here is derived from an EMBL/GenBank/DDBJ whole genome shotgun (WGS) entry which is preliminary data.</text>
</comment>
<dbReference type="InterPro" id="IPR006128">
    <property type="entry name" value="Lipoprotein_PsaA-like"/>
</dbReference>
<keyword evidence="3 5" id="KW-0732">Signal</keyword>
<dbReference type="InterPro" id="IPR006129">
    <property type="entry name" value="AdhesinB"/>
</dbReference>
<dbReference type="Proteomes" id="UP001501510">
    <property type="component" value="Unassembled WGS sequence"/>
</dbReference>
<proteinExistence type="inferred from homology"/>
<reference evidence="7" key="1">
    <citation type="journal article" date="2019" name="Int. J. Syst. Evol. Microbiol.">
        <title>The Global Catalogue of Microorganisms (GCM) 10K type strain sequencing project: providing services to taxonomists for standard genome sequencing and annotation.</title>
        <authorList>
            <consortium name="The Broad Institute Genomics Platform"/>
            <consortium name="The Broad Institute Genome Sequencing Center for Infectious Disease"/>
            <person name="Wu L."/>
            <person name="Ma J."/>
        </authorList>
    </citation>
    <scope>NUCLEOTIDE SEQUENCE [LARGE SCALE GENOMIC DNA]</scope>
    <source>
        <strain evidence="7">JCM 1407</strain>
    </source>
</reference>
<evidence type="ECO:0000256" key="2">
    <source>
        <dbReference type="ARBA" id="ARBA00022448"/>
    </source>
</evidence>
<dbReference type="RefSeq" id="WP_343761316.1">
    <property type="nucleotide sequence ID" value="NZ_BAAACG010000009.1"/>
</dbReference>
<accession>A0ABP3UQF6</accession>
<dbReference type="Gene3D" id="3.40.50.1980">
    <property type="entry name" value="Nitrogenase molybdenum iron protein domain"/>
    <property type="match status" value="2"/>
</dbReference>
<evidence type="ECO:0000256" key="3">
    <source>
        <dbReference type="ARBA" id="ARBA00022729"/>
    </source>
</evidence>
<protein>
    <submittedName>
        <fullName evidence="6">Metal ABC transporter substrate-binding protein</fullName>
    </submittedName>
</protein>
<evidence type="ECO:0000313" key="7">
    <source>
        <dbReference type="Proteomes" id="UP001501510"/>
    </source>
</evidence>
<sequence length="303" mass="34557">MKKSIAIFAIIVSFLTFTACSKEKNANSSNVEKNSKIQVVVSFSPLENLVRYIGGDKVEIKTLIPTGSEPHEFEPKLKDMKLLNESKLFIYNGLGIENWVDKTLGNINKDSLEVVNSSKSIKPIKIAEKGDANHGKYDPHIWLSLKSAIKQSENIKEGLVKVDSSNKKFYEENFKKFKEKAEKLYGTYREKLSECKNKNFVTGHAAFGYLCRDFNLKQSSVEDVFQEGEPTPKKIKGLVDYCKRYNIKTIFYEENVSPKVSNTLAKEVGGKIKKIDTMEVNKKDKDYFDIMESNLEKIYLSLK</sequence>
<dbReference type="EMBL" id="BAAACG010000009">
    <property type="protein sequence ID" value="GAA0740280.1"/>
    <property type="molecule type" value="Genomic_DNA"/>
</dbReference>
<dbReference type="PRINTS" id="PR00691">
    <property type="entry name" value="ADHESINB"/>
</dbReference>
<feature type="signal peptide" evidence="5">
    <location>
        <begin position="1"/>
        <end position="21"/>
    </location>
</feature>
<comment type="similarity">
    <text evidence="1 4">Belongs to the bacterial solute-binding protein 9 family.</text>
</comment>
<dbReference type="PANTHER" id="PTHR42953:SF3">
    <property type="entry name" value="HIGH-AFFINITY ZINC UPTAKE SYSTEM PROTEIN ZNUA"/>
    <property type="match status" value="1"/>
</dbReference>
<dbReference type="InterPro" id="IPR006127">
    <property type="entry name" value="ZnuA-like"/>
</dbReference>
<gene>
    <name evidence="6" type="ORF">GCM10008906_20090</name>
</gene>
<dbReference type="InterPro" id="IPR050492">
    <property type="entry name" value="Bact_metal-bind_prot9"/>
</dbReference>
<dbReference type="PANTHER" id="PTHR42953">
    <property type="entry name" value="HIGH-AFFINITY ZINC UPTAKE SYSTEM PROTEIN ZNUA-RELATED"/>
    <property type="match status" value="1"/>
</dbReference>
<dbReference type="PRINTS" id="PR00690">
    <property type="entry name" value="ADHESNFAMILY"/>
</dbReference>
<organism evidence="6 7">
    <name type="scientific">Clostridium oceanicum</name>
    <dbReference type="NCBI Taxonomy" id="1543"/>
    <lineage>
        <taxon>Bacteria</taxon>
        <taxon>Bacillati</taxon>
        <taxon>Bacillota</taxon>
        <taxon>Clostridia</taxon>
        <taxon>Eubacteriales</taxon>
        <taxon>Clostridiaceae</taxon>
        <taxon>Clostridium</taxon>
    </lineage>
</organism>
<dbReference type="Pfam" id="PF01297">
    <property type="entry name" value="ZnuA"/>
    <property type="match status" value="1"/>
</dbReference>
<keyword evidence="2 4" id="KW-0813">Transport</keyword>
<dbReference type="SUPFAM" id="SSF53807">
    <property type="entry name" value="Helical backbone' metal receptor"/>
    <property type="match status" value="1"/>
</dbReference>
<dbReference type="PROSITE" id="PS51257">
    <property type="entry name" value="PROKAR_LIPOPROTEIN"/>
    <property type="match status" value="1"/>
</dbReference>
<evidence type="ECO:0000256" key="5">
    <source>
        <dbReference type="SAM" id="SignalP"/>
    </source>
</evidence>
<evidence type="ECO:0000256" key="1">
    <source>
        <dbReference type="ARBA" id="ARBA00011028"/>
    </source>
</evidence>
<feature type="chain" id="PRO_5045202504" evidence="5">
    <location>
        <begin position="22"/>
        <end position="303"/>
    </location>
</feature>
<evidence type="ECO:0000256" key="4">
    <source>
        <dbReference type="RuleBase" id="RU003512"/>
    </source>
</evidence>
<keyword evidence="7" id="KW-1185">Reference proteome</keyword>
<name>A0ABP3UQF6_9CLOT</name>